<dbReference type="OrthoDB" id="4165669at2759"/>
<keyword evidence="1" id="KW-1133">Transmembrane helix</keyword>
<protein>
    <submittedName>
        <fullName evidence="2">Uncharacterized protein</fullName>
    </submittedName>
</protein>
<comment type="caution">
    <text evidence="2">The sequence shown here is derived from an EMBL/GenBank/DDBJ whole genome shotgun (WGS) entry which is preliminary data.</text>
</comment>
<name>A0A178Z246_9EURO</name>
<dbReference type="RefSeq" id="XP_018687226.1">
    <property type="nucleotide sequence ID" value="XM_018843385.1"/>
</dbReference>
<dbReference type="GeneID" id="30016048"/>
<dbReference type="EMBL" id="LVYI01000018">
    <property type="protein sequence ID" value="OAP53859.1"/>
    <property type="molecule type" value="Genomic_DNA"/>
</dbReference>
<feature type="transmembrane region" description="Helical" evidence="1">
    <location>
        <begin position="74"/>
        <end position="97"/>
    </location>
</feature>
<dbReference type="AlphaFoldDB" id="A0A178Z246"/>
<keyword evidence="1" id="KW-0472">Membrane</keyword>
<evidence type="ECO:0000313" key="2">
    <source>
        <dbReference type="EMBL" id="OAP53859.1"/>
    </source>
</evidence>
<organism evidence="2 3">
    <name type="scientific">Fonsecaea erecta</name>
    <dbReference type="NCBI Taxonomy" id="1367422"/>
    <lineage>
        <taxon>Eukaryota</taxon>
        <taxon>Fungi</taxon>
        <taxon>Dikarya</taxon>
        <taxon>Ascomycota</taxon>
        <taxon>Pezizomycotina</taxon>
        <taxon>Eurotiomycetes</taxon>
        <taxon>Chaetothyriomycetidae</taxon>
        <taxon>Chaetothyriales</taxon>
        <taxon>Herpotrichiellaceae</taxon>
        <taxon>Fonsecaea</taxon>
    </lineage>
</organism>
<proteinExistence type="predicted"/>
<evidence type="ECO:0000256" key="1">
    <source>
        <dbReference type="SAM" id="Phobius"/>
    </source>
</evidence>
<evidence type="ECO:0000313" key="3">
    <source>
        <dbReference type="Proteomes" id="UP000078343"/>
    </source>
</evidence>
<keyword evidence="3" id="KW-1185">Reference proteome</keyword>
<dbReference type="Proteomes" id="UP000078343">
    <property type="component" value="Unassembled WGS sequence"/>
</dbReference>
<gene>
    <name evidence="2" type="ORF">AYL99_11881</name>
</gene>
<accession>A0A178Z246</accession>
<keyword evidence="1" id="KW-0812">Transmembrane</keyword>
<reference evidence="2 3" key="1">
    <citation type="submission" date="2016-04" db="EMBL/GenBank/DDBJ databases">
        <title>Draft genome of Fonsecaea erecta CBS 125763.</title>
        <authorList>
            <person name="Weiss V.A."/>
            <person name="Vicente V.A."/>
            <person name="Raittz R.T."/>
            <person name="Moreno L.F."/>
            <person name="De Souza E.M."/>
            <person name="Pedrosa F.O."/>
            <person name="Steffens M.B."/>
            <person name="Faoro H."/>
            <person name="Tadra-Sfeir M.Z."/>
            <person name="Najafzadeh M.J."/>
            <person name="Felipe M.S."/>
            <person name="Teixeira M."/>
            <person name="Sun J."/>
            <person name="Xi L."/>
            <person name="Gomes R."/>
            <person name="De Azevedo C.M."/>
            <person name="Salgado C.G."/>
            <person name="Da Silva M.B."/>
            <person name="Nascimento M.F."/>
            <person name="Queiroz-Telles F."/>
            <person name="Attili D.S."/>
            <person name="Gorbushina A."/>
        </authorList>
    </citation>
    <scope>NUCLEOTIDE SEQUENCE [LARGE SCALE GENOMIC DNA]</scope>
    <source>
        <strain evidence="2 3">CBS 125763</strain>
    </source>
</reference>
<sequence>MDIIDTVALRTSHPDVNGVFVSVGEGGTNDVMEPAYLSNLAMGIYTIRFSPMNRESNWSLDRAGHGESIGYKDVFIVGLVDGWVTLGIIVTYALVLLPSKNIVNHMTPYVRIGLPVGREPLAKHGHERRGVLRDMPKARFMYTMKSGDNLLTKAVVSVSGIVEVADKSEISCLVSFRVRVKYATTNTNLAIVDVMASCMFTLTELYLNNTIGTALTTHMILCLKMCKRLIKTCVMCNGMIASLVARMEYDPNRYPNTPINVWLHNHARTNRNNVRNSLKFMFCDTCKTNTGTTQPQCDIHY</sequence>